<protein>
    <submittedName>
        <fullName evidence="1">Uncharacterized protein</fullName>
    </submittedName>
</protein>
<name>A0A9P4KI65_9PLEO</name>
<evidence type="ECO:0000313" key="1">
    <source>
        <dbReference type="EMBL" id="KAF2266995.1"/>
    </source>
</evidence>
<comment type="caution">
    <text evidence="1">The sequence shown here is derived from an EMBL/GenBank/DDBJ whole genome shotgun (WGS) entry which is preliminary data.</text>
</comment>
<sequence length="157" mass="17099">MQEPEHLALRACQGSANRMDHYPRSRVAREARRPGLGAAAFCVYLCAPSPASKLSSPQAASTHDCALHFLCPQHLPSSLLDLLALSLSFWCLHSGVSAKTNGVERLFHILRAHCRLTGQLDAATFIAAVIRRSLRKSSRARSGIRFRDTFAAATSTS</sequence>
<proteinExistence type="predicted"/>
<gene>
    <name evidence="1" type="ORF">CC78DRAFT_577530</name>
</gene>
<dbReference type="Proteomes" id="UP000800093">
    <property type="component" value="Unassembled WGS sequence"/>
</dbReference>
<accession>A0A9P4KI65</accession>
<reference evidence="2" key="1">
    <citation type="journal article" date="2020" name="Stud. Mycol.">
        <title>101 Dothideomycetes genomes: A test case for predicting lifestyles and emergence of pathogens.</title>
        <authorList>
            <person name="Haridas S."/>
            <person name="Albert R."/>
            <person name="Binder M."/>
            <person name="Bloem J."/>
            <person name="LaButti K."/>
            <person name="Salamov A."/>
            <person name="Andreopoulos B."/>
            <person name="Baker S."/>
            <person name="Barry K."/>
            <person name="Bills G."/>
            <person name="Bluhm B."/>
            <person name="Cannon C."/>
            <person name="Castanera R."/>
            <person name="Culley D."/>
            <person name="Daum C."/>
            <person name="Ezra D."/>
            <person name="Gonzalez J."/>
            <person name="Henrissat B."/>
            <person name="Kuo A."/>
            <person name="Liang C."/>
            <person name="Lipzen A."/>
            <person name="Lutzoni F."/>
            <person name="Magnuson J."/>
            <person name="Mondo S."/>
            <person name="Nolan M."/>
            <person name="Ohm R."/>
            <person name="Pangilinan J."/>
            <person name="Park H.-J."/>
            <person name="Ramirez L."/>
            <person name="Alfaro M."/>
            <person name="Sun H."/>
            <person name="Tritt A."/>
            <person name="Yoshinaga Y."/>
            <person name="Zwiers L.-H."/>
            <person name="Turgeon B."/>
            <person name="Goodwin S."/>
            <person name="Spatafora J."/>
            <person name="Crous P."/>
            <person name="Grigoriev I."/>
        </authorList>
    </citation>
    <scope>NUCLEOTIDE SEQUENCE [LARGE SCALE GENOMIC DNA]</scope>
    <source>
        <strain evidence="2">CBS 304.66</strain>
    </source>
</reference>
<keyword evidence="2" id="KW-1185">Reference proteome</keyword>
<dbReference type="EMBL" id="ML986594">
    <property type="protein sequence ID" value="KAF2266995.1"/>
    <property type="molecule type" value="Genomic_DNA"/>
</dbReference>
<dbReference type="AlphaFoldDB" id="A0A9P4KI65"/>
<evidence type="ECO:0000313" key="2">
    <source>
        <dbReference type="Proteomes" id="UP000800093"/>
    </source>
</evidence>
<organism evidence="1 2">
    <name type="scientific">Lojkania enalia</name>
    <dbReference type="NCBI Taxonomy" id="147567"/>
    <lineage>
        <taxon>Eukaryota</taxon>
        <taxon>Fungi</taxon>
        <taxon>Dikarya</taxon>
        <taxon>Ascomycota</taxon>
        <taxon>Pezizomycotina</taxon>
        <taxon>Dothideomycetes</taxon>
        <taxon>Pleosporomycetidae</taxon>
        <taxon>Pleosporales</taxon>
        <taxon>Pleosporales incertae sedis</taxon>
        <taxon>Lojkania</taxon>
    </lineage>
</organism>